<evidence type="ECO:0000256" key="1">
    <source>
        <dbReference type="ARBA" id="ARBA00001539"/>
    </source>
</evidence>
<dbReference type="PANTHER" id="PTHR43000">
    <property type="entry name" value="DTDP-D-GLUCOSE 4,6-DEHYDRATASE-RELATED"/>
    <property type="match status" value="1"/>
</dbReference>
<dbReference type="InterPro" id="IPR005888">
    <property type="entry name" value="dTDP_Gluc_deHydtase"/>
</dbReference>
<dbReference type="EMBL" id="BAABIA010000001">
    <property type="protein sequence ID" value="GAA5133580.1"/>
    <property type="molecule type" value="Genomic_DNA"/>
</dbReference>
<sequence>MNLLITGGAGFIGSNLIRHIIDRPEVAQLINLDTLTYAGNLGNLEGIHDQHPKYAFEQVDLRNVPEVHRVVQMHGITHVIHLAAESHVDRSIASAGVFMETNVLGTLHLLDACRSQWGEKTQEKEHRFIQVSTDEVYGSLAMDEAPFTEDSPLLPNSPYAASKAAADCLVRSYIKTHGFPAIITRCCNNYGPNQHEEKLIPTVLKCLRDRCLIPVYGDGQQMREWIHVTDHAEALWQVLMNGETGEIYNVGTGEERTNLDLVNWLCDAFDAQLPGSGGNSRALVSLVTDRPGHDSRYAVNVSKIRAAVGWEASIPLSRKFTTFC</sequence>
<evidence type="ECO:0000256" key="2">
    <source>
        <dbReference type="ARBA" id="ARBA00001911"/>
    </source>
</evidence>
<comment type="catalytic activity">
    <reaction evidence="1 7">
        <text>dTDP-alpha-D-glucose = dTDP-4-dehydro-6-deoxy-alpha-D-glucose + H2O</text>
        <dbReference type="Rhea" id="RHEA:17221"/>
        <dbReference type="ChEBI" id="CHEBI:15377"/>
        <dbReference type="ChEBI" id="CHEBI:57477"/>
        <dbReference type="ChEBI" id="CHEBI:57649"/>
        <dbReference type="EC" id="4.2.1.46"/>
    </reaction>
</comment>
<proteinExistence type="inferred from homology"/>
<dbReference type="Gene3D" id="3.90.25.10">
    <property type="entry name" value="UDP-galactose 4-epimerase, domain 1"/>
    <property type="match status" value="1"/>
</dbReference>
<accession>A0ABP9NY41</accession>
<dbReference type="Proteomes" id="UP001499852">
    <property type="component" value="Unassembled WGS sequence"/>
</dbReference>
<dbReference type="Pfam" id="PF16363">
    <property type="entry name" value="GDP_Man_Dehyd"/>
    <property type="match status" value="1"/>
</dbReference>
<evidence type="ECO:0000256" key="3">
    <source>
        <dbReference type="ARBA" id="ARBA00008178"/>
    </source>
</evidence>
<keyword evidence="10" id="KW-1185">Reference proteome</keyword>
<dbReference type="SUPFAM" id="SSF51735">
    <property type="entry name" value="NAD(P)-binding Rossmann-fold domains"/>
    <property type="match status" value="1"/>
</dbReference>
<protein>
    <recommendedName>
        <fullName evidence="4 7">dTDP-glucose 4,6-dehydratase</fullName>
        <ecNumber evidence="4 7">4.2.1.46</ecNumber>
    </recommendedName>
</protein>
<evidence type="ECO:0000256" key="6">
    <source>
        <dbReference type="ARBA" id="ARBA00023239"/>
    </source>
</evidence>
<gene>
    <name evidence="9" type="primary">rfbB</name>
    <name evidence="9" type="ORF">GCM10023213_03660</name>
</gene>
<dbReference type="CDD" id="cd05246">
    <property type="entry name" value="dTDP_GD_SDR_e"/>
    <property type="match status" value="1"/>
</dbReference>
<dbReference type="InterPro" id="IPR036291">
    <property type="entry name" value="NAD(P)-bd_dom_sf"/>
</dbReference>
<dbReference type="NCBIfam" id="TIGR01181">
    <property type="entry name" value="dTDP_gluc_dehyt"/>
    <property type="match status" value="1"/>
</dbReference>
<feature type="domain" description="NAD(P)-binding" evidence="8">
    <location>
        <begin position="4"/>
        <end position="316"/>
    </location>
</feature>
<evidence type="ECO:0000256" key="7">
    <source>
        <dbReference type="RuleBase" id="RU004473"/>
    </source>
</evidence>
<dbReference type="EC" id="4.2.1.46" evidence="4 7"/>
<name>A0ABP9NY41_9BACT</name>
<evidence type="ECO:0000313" key="10">
    <source>
        <dbReference type="Proteomes" id="UP001499852"/>
    </source>
</evidence>
<reference evidence="10" key="1">
    <citation type="journal article" date="2019" name="Int. J. Syst. Evol. Microbiol.">
        <title>The Global Catalogue of Microorganisms (GCM) 10K type strain sequencing project: providing services to taxonomists for standard genome sequencing and annotation.</title>
        <authorList>
            <consortium name="The Broad Institute Genomics Platform"/>
            <consortium name="The Broad Institute Genome Sequencing Center for Infectious Disease"/>
            <person name="Wu L."/>
            <person name="Ma J."/>
        </authorList>
    </citation>
    <scope>NUCLEOTIDE SEQUENCE [LARGE SCALE GENOMIC DNA]</scope>
    <source>
        <strain evidence="10">JCM 18053</strain>
    </source>
</reference>
<dbReference type="InterPro" id="IPR016040">
    <property type="entry name" value="NAD(P)-bd_dom"/>
</dbReference>
<comment type="similarity">
    <text evidence="3 7">Belongs to the NAD(P)-dependent epimerase/dehydratase family. dTDP-glucose dehydratase subfamily.</text>
</comment>
<comment type="caution">
    <text evidence="9">The sequence shown here is derived from an EMBL/GenBank/DDBJ whole genome shotgun (WGS) entry which is preliminary data.</text>
</comment>
<evidence type="ECO:0000259" key="8">
    <source>
        <dbReference type="Pfam" id="PF16363"/>
    </source>
</evidence>
<organism evidence="9 10">
    <name type="scientific">Prosthecobacter algae</name>
    <dbReference type="NCBI Taxonomy" id="1144682"/>
    <lineage>
        <taxon>Bacteria</taxon>
        <taxon>Pseudomonadati</taxon>
        <taxon>Verrucomicrobiota</taxon>
        <taxon>Verrucomicrobiia</taxon>
        <taxon>Verrucomicrobiales</taxon>
        <taxon>Verrucomicrobiaceae</taxon>
        <taxon>Prosthecobacter</taxon>
    </lineage>
</organism>
<comment type="cofactor">
    <cofactor evidence="2 7">
        <name>NAD(+)</name>
        <dbReference type="ChEBI" id="CHEBI:57540"/>
    </cofactor>
</comment>
<evidence type="ECO:0000313" key="9">
    <source>
        <dbReference type="EMBL" id="GAA5133580.1"/>
    </source>
</evidence>
<evidence type="ECO:0000256" key="5">
    <source>
        <dbReference type="ARBA" id="ARBA00023027"/>
    </source>
</evidence>
<dbReference type="Gene3D" id="3.40.50.720">
    <property type="entry name" value="NAD(P)-binding Rossmann-like Domain"/>
    <property type="match status" value="1"/>
</dbReference>
<keyword evidence="5" id="KW-0520">NAD</keyword>
<evidence type="ECO:0000256" key="4">
    <source>
        <dbReference type="ARBA" id="ARBA00011990"/>
    </source>
</evidence>
<dbReference type="RefSeq" id="WP_345734665.1">
    <property type="nucleotide sequence ID" value="NZ_BAABIA010000001.1"/>
</dbReference>
<keyword evidence="6 7" id="KW-0456">Lyase</keyword>